<evidence type="ECO:0000313" key="4">
    <source>
        <dbReference type="Proteomes" id="UP000054282"/>
    </source>
</evidence>
<name>A0A0L7M0B1_PLAF4</name>
<reference evidence="4" key="1">
    <citation type="submission" date="2006-09" db="EMBL/GenBank/DDBJ databases">
        <title>Annotation of Plasmodium falciparum Dd2.</title>
        <authorList>
            <consortium name="The Broad Institute Genome Sequencing Platform"/>
            <person name="Volkman S.K."/>
            <person name="Neafsey D.E."/>
            <person name="Dash A.P."/>
            <person name="Chitnis C.E."/>
            <person name="Hartl D.L."/>
            <person name="Young S.K."/>
            <person name="Zeng Q."/>
            <person name="Koehrsen M."/>
            <person name="Alvarado L."/>
            <person name="Berlin A."/>
            <person name="Borenstein D."/>
            <person name="Chapman S.B."/>
            <person name="Chen Z."/>
            <person name="Engels R."/>
            <person name="Freedman E."/>
            <person name="Gellesch M."/>
            <person name="Goldberg J."/>
            <person name="Griggs A."/>
            <person name="Gujja S."/>
            <person name="Heilman E.R."/>
            <person name="Heiman D.I."/>
            <person name="Howarth C."/>
            <person name="Jen D."/>
            <person name="Larson L."/>
            <person name="Mehta T."/>
            <person name="Neiman D."/>
            <person name="Park D."/>
            <person name="Pearson M."/>
            <person name="Roberts A."/>
            <person name="Saif S."/>
            <person name="Shea T."/>
            <person name="Shenoy N."/>
            <person name="Sisk P."/>
            <person name="Stolte C."/>
            <person name="Sykes S."/>
            <person name="Walk T."/>
            <person name="White J."/>
            <person name="Yandava C."/>
            <person name="Haas B."/>
            <person name="Henn M.R."/>
            <person name="Nusbaum C."/>
            <person name="Birren B."/>
        </authorList>
    </citation>
    <scope>NUCLEOTIDE SEQUENCE [LARGE SCALE GENOMIC DNA]</scope>
</reference>
<proteinExistence type="predicted"/>
<keyword evidence="2" id="KW-0472">Membrane</keyword>
<gene>
    <name evidence="3" type="ORF">PFDG_01710</name>
</gene>
<feature type="region of interest" description="Disordered" evidence="1">
    <location>
        <begin position="188"/>
        <end position="210"/>
    </location>
</feature>
<dbReference type="KEGG" id="pfd:PFDG_01710"/>
<feature type="transmembrane region" description="Helical" evidence="2">
    <location>
        <begin position="362"/>
        <end position="380"/>
    </location>
</feature>
<keyword evidence="2" id="KW-0812">Transmembrane</keyword>
<accession>A0A0L7M0B1</accession>
<dbReference type="AlphaFoldDB" id="A0A0L7M0B1"/>
<protein>
    <submittedName>
        <fullName evidence="3">Uncharacterized protein</fullName>
    </submittedName>
</protein>
<feature type="transmembrane region" description="Helical" evidence="2">
    <location>
        <begin position="303"/>
        <end position="326"/>
    </location>
</feature>
<feature type="compositionally biased region" description="Low complexity" evidence="1">
    <location>
        <begin position="198"/>
        <end position="210"/>
    </location>
</feature>
<keyword evidence="2" id="KW-1133">Transmembrane helix</keyword>
<feature type="transmembrane region" description="Helical" evidence="2">
    <location>
        <begin position="395"/>
        <end position="414"/>
    </location>
</feature>
<evidence type="ECO:0000256" key="1">
    <source>
        <dbReference type="SAM" id="MobiDB-lite"/>
    </source>
</evidence>
<dbReference type="OrthoDB" id="392410at2759"/>
<dbReference type="Proteomes" id="UP000054282">
    <property type="component" value="Unassembled WGS sequence"/>
</dbReference>
<dbReference type="EMBL" id="DS016269">
    <property type="protein sequence ID" value="KOB86294.1"/>
    <property type="molecule type" value="Genomic_DNA"/>
</dbReference>
<organism evidence="3 4">
    <name type="scientific">Plasmodium falciparum (isolate Dd2)</name>
    <dbReference type="NCBI Taxonomy" id="57267"/>
    <lineage>
        <taxon>Eukaryota</taxon>
        <taxon>Sar</taxon>
        <taxon>Alveolata</taxon>
        <taxon>Apicomplexa</taxon>
        <taxon>Aconoidasida</taxon>
        <taxon>Haemosporida</taxon>
        <taxon>Plasmodiidae</taxon>
        <taxon>Plasmodium</taxon>
        <taxon>Plasmodium (Laverania)</taxon>
    </lineage>
</organism>
<reference evidence="4" key="2">
    <citation type="submission" date="2006-09" db="EMBL/GenBank/DDBJ databases">
        <title>The genome sequence of Plasmodium falciparum Dd2.</title>
        <authorList>
            <consortium name="The Broad Institute Genome Sequencing Platform"/>
            <person name="Birren B."/>
            <person name="Lander E."/>
            <person name="Galagan J."/>
            <person name="Nusbaum C."/>
            <person name="Devon K."/>
            <person name="Henn M."/>
            <person name="Jaffe D."/>
            <person name="Butler J."/>
            <person name="Alvarez P."/>
            <person name="Gnerre S."/>
            <person name="Grabherr M."/>
            <person name="Kleber M."/>
            <person name="Mauceli E."/>
            <person name="Brockman W."/>
            <person name="MacCallum I.A."/>
            <person name="Rounsley S."/>
            <person name="Young S."/>
            <person name="LaButti K."/>
            <person name="Pushparaj V."/>
            <person name="DeCaprio D."/>
            <person name="Crawford M."/>
            <person name="Koehrsen M."/>
            <person name="Engels R."/>
            <person name="Montgomery P."/>
            <person name="Pearson M."/>
            <person name="Howarth C."/>
            <person name="Larson L."/>
            <person name="Luoma S."/>
            <person name="White J."/>
            <person name="Kodira C."/>
            <person name="Zeng Q."/>
            <person name="O'Leary S."/>
            <person name="Yandava C."/>
            <person name="Alvarado L."/>
            <person name="Wirth D."/>
            <person name="Volkman S."/>
            <person name="Hartl D."/>
        </authorList>
    </citation>
    <scope>NUCLEOTIDE SEQUENCE [LARGE SCALE GENOMIC DNA]</scope>
</reference>
<evidence type="ECO:0000313" key="3">
    <source>
        <dbReference type="EMBL" id="KOB86294.1"/>
    </source>
</evidence>
<sequence>MLSSRYEENENIRVTSSCWLNKQKNYEIIKKKKISWNNRNERIYTDFNICTTSIISPILKLKNDLECISENKKINRQRENKYIYEEQELLNINNDDEITSMLYRSKAFNETWLHINNYMNCFIYNYLSNIIDKEINFLNTNLCLKDDKISLLILKTQTCPFSNLLQYKIICDKLKLLNNCSKNKTRGRSIQEQEDNMYDSNKNNDSNSNNNINYTYNNLDDHPFYHKNNYGEFYKYTMLKKEKKIISCIINVYSNDSVENIIMRIIKKVNSNFFLKVDRNNMNELFHQMCCQKKRKKKKKKSVLIIFIKDYLKLKSSIFSAFLLYLMHLKEIYLLNISVIITNNCILSGLNNLDYFIKKNMYVNIFNLYISYSTLIQNMIFNPIFNNVLFKLKEYYIIINNLLLLNNSINFLKIKYFFYMFIKDFYDKKILSFLNIPLSYFLLQDQNKDDIIMEYKKNKKKKQKKINKTYKQNFNIFKKNIIDSYNMLNINELYKTFLILFCSSNFFEKHINYLKIKNSYHYRYIMHIIDSYKKEKNNIFLVERDTLCHGKYKEHMDNIKIKQKKRDTNKYNNKRKNIYFDPSCTDYKTLKKSKKSQETERKYVEEENDNYVNNNNNNNKLKNDDNKNLPFYNCIKDFYINHINNNNNSLHLNNINDHDNVINNISNISPKHHQNKIIQDEAFSISTSQLLILTNDNIKKKLKNDENYKNYYFQKYAAFNLTESLTPINKLLHKDFEDDSHEHTTDFFDILNVNIQNKLLNVLHYNKLQLNDINNVNNVNNMNSINNTRMGIKTNECVKSLNDKHLNNKPKLNNKECHTLNKDIIDTDNNHEMYRTFQDMLNKSKMEDLLIIFKLIENCNTKYINVCSMFVEYINIKYNASNKYMDDQNYNEDNKCIKDKKIKNGSNNLNDRNKNKGTNHYIIKNEINNEGESFQELFYKFIIALLSLFYFIKLIHIPSSFLKGKEDPEDSFNENQEHNNVNIYFDQENNTYNDDINEKHFPQEIIHSKNLKKSKDVEDIFTN</sequence>
<evidence type="ECO:0000256" key="2">
    <source>
        <dbReference type="SAM" id="Phobius"/>
    </source>
</evidence>